<dbReference type="InterPro" id="IPR050204">
    <property type="entry name" value="AraC_XylS_family_regulators"/>
</dbReference>
<dbReference type="SMART" id="SM00342">
    <property type="entry name" value="HTH_ARAC"/>
    <property type="match status" value="1"/>
</dbReference>
<organism evidence="5 6">
    <name type="scientific">Rhizobium calliandrae</name>
    <dbReference type="NCBI Taxonomy" id="1312182"/>
    <lineage>
        <taxon>Bacteria</taxon>
        <taxon>Pseudomonadati</taxon>
        <taxon>Pseudomonadota</taxon>
        <taxon>Alphaproteobacteria</taxon>
        <taxon>Hyphomicrobiales</taxon>
        <taxon>Rhizobiaceae</taxon>
        <taxon>Rhizobium/Agrobacterium group</taxon>
        <taxon>Rhizobium</taxon>
    </lineage>
</organism>
<dbReference type="SUPFAM" id="SSF46689">
    <property type="entry name" value="Homeodomain-like"/>
    <property type="match status" value="2"/>
</dbReference>
<evidence type="ECO:0000256" key="1">
    <source>
        <dbReference type="ARBA" id="ARBA00023015"/>
    </source>
</evidence>
<evidence type="ECO:0000259" key="4">
    <source>
        <dbReference type="PROSITE" id="PS01124"/>
    </source>
</evidence>
<dbReference type="Proteomes" id="UP001172630">
    <property type="component" value="Unassembled WGS sequence"/>
</dbReference>
<dbReference type="InterPro" id="IPR018060">
    <property type="entry name" value="HTH_AraC"/>
</dbReference>
<sequence>MDQFAVATTLAGSPTITRAAGATGKKLGEILPTCRGCQLISTHTRRWSGIVATVFRFEAHISDAEVSYSSGPQRLVALVEGTGGEATLDLAFDSESDAEEVSNFAVFGRHAVTGRGSSRGNFAHLVIDFQSAELNPGNRTIADPRIMGLCHLLAVELREHNRDNLSYGESLVRALRALLARRETFTQSAARNSQLSPWRRRRVRAYLEENLSRNIPVTELAEMIGLSRSHFTRAFQVSFGATPHKWVLLARLERSKVLLFDGGMSIADIALDVGFLDQPHFTRTFTRLTGISPMAWLRQARSDSAHAQGNHSGGIDPSIMTAFEDRFDGFSQ</sequence>
<dbReference type="PANTHER" id="PTHR46796:SF14">
    <property type="entry name" value="TRANSCRIPTIONAL REGULATORY PROTEIN"/>
    <property type="match status" value="1"/>
</dbReference>
<proteinExistence type="predicted"/>
<keyword evidence="3" id="KW-0804">Transcription</keyword>
<dbReference type="EMBL" id="JARFYN010000016">
    <property type="protein sequence ID" value="MDL2406826.1"/>
    <property type="molecule type" value="Genomic_DNA"/>
</dbReference>
<feature type="domain" description="HTH araC/xylS-type" evidence="4">
    <location>
        <begin position="201"/>
        <end position="299"/>
    </location>
</feature>
<dbReference type="InterPro" id="IPR018062">
    <property type="entry name" value="HTH_AraC-typ_CS"/>
</dbReference>
<dbReference type="InterPro" id="IPR009057">
    <property type="entry name" value="Homeodomain-like_sf"/>
</dbReference>
<dbReference type="PROSITE" id="PS00041">
    <property type="entry name" value="HTH_ARAC_FAMILY_1"/>
    <property type="match status" value="1"/>
</dbReference>
<name>A0ABT7KEC9_9HYPH</name>
<dbReference type="Pfam" id="PF12833">
    <property type="entry name" value="HTH_18"/>
    <property type="match status" value="1"/>
</dbReference>
<keyword evidence="2" id="KW-0238">DNA-binding</keyword>
<keyword evidence="6" id="KW-1185">Reference proteome</keyword>
<accession>A0ABT7KEC9</accession>
<reference evidence="5" key="1">
    <citation type="submission" date="2023-06" db="EMBL/GenBank/DDBJ databases">
        <title>Phylogenetic Diversity of Rhizobium strains.</title>
        <authorList>
            <person name="Moura F.T."/>
            <person name="Helene L.C.F."/>
            <person name="Hungria M."/>
        </authorList>
    </citation>
    <scope>NUCLEOTIDE SEQUENCE</scope>
    <source>
        <strain evidence="5">CCGE524</strain>
    </source>
</reference>
<comment type="caution">
    <text evidence="5">The sequence shown here is derived from an EMBL/GenBank/DDBJ whole genome shotgun (WGS) entry which is preliminary data.</text>
</comment>
<evidence type="ECO:0000256" key="2">
    <source>
        <dbReference type="ARBA" id="ARBA00023125"/>
    </source>
</evidence>
<evidence type="ECO:0000313" key="5">
    <source>
        <dbReference type="EMBL" id="MDL2406826.1"/>
    </source>
</evidence>
<evidence type="ECO:0000313" key="6">
    <source>
        <dbReference type="Proteomes" id="UP001172630"/>
    </source>
</evidence>
<evidence type="ECO:0000256" key="3">
    <source>
        <dbReference type="ARBA" id="ARBA00023163"/>
    </source>
</evidence>
<keyword evidence="1" id="KW-0805">Transcription regulation</keyword>
<dbReference type="Gene3D" id="1.10.10.60">
    <property type="entry name" value="Homeodomain-like"/>
    <property type="match status" value="2"/>
</dbReference>
<protein>
    <submittedName>
        <fullName evidence="5">AraC family transcriptional regulator</fullName>
    </submittedName>
</protein>
<dbReference type="RefSeq" id="WP_285879979.1">
    <property type="nucleotide sequence ID" value="NZ_JARFYN010000016.1"/>
</dbReference>
<gene>
    <name evidence="5" type="ORF">PY650_14385</name>
</gene>
<dbReference type="PROSITE" id="PS01124">
    <property type="entry name" value="HTH_ARAC_FAMILY_2"/>
    <property type="match status" value="1"/>
</dbReference>
<dbReference type="PANTHER" id="PTHR46796">
    <property type="entry name" value="HTH-TYPE TRANSCRIPTIONAL ACTIVATOR RHAS-RELATED"/>
    <property type="match status" value="1"/>
</dbReference>